<dbReference type="EMBL" id="JH711582">
    <property type="protein sequence ID" value="EIW78577.1"/>
    <property type="molecule type" value="Genomic_DNA"/>
</dbReference>
<dbReference type="Pfam" id="PF00551">
    <property type="entry name" value="Formyl_trans_N"/>
    <property type="match status" value="1"/>
</dbReference>
<feature type="domain" description="Formyl transferase C-terminal" evidence="6">
    <location>
        <begin position="268"/>
        <end position="374"/>
    </location>
</feature>
<dbReference type="OMA" id="KEWWNGV"/>
<evidence type="ECO:0000313" key="8">
    <source>
        <dbReference type="Proteomes" id="UP000053558"/>
    </source>
</evidence>
<dbReference type="GeneID" id="19203583"/>
<dbReference type="Pfam" id="PF02911">
    <property type="entry name" value="Formyl_trans_C"/>
    <property type="match status" value="1"/>
</dbReference>
<dbReference type="InterPro" id="IPR005793">
    <property type="entry name" value="Formyl_trans_C"/>
</dbReference>
<name>A0A5M3MHP6_CONPW</name>
<reference evidence="8" key="1">
    <citation type="journal article" date="2012" name="Science">
        <title>The Paleozoic origin of enzymatic lignin decomposition reconstructed from 31 fungal genomes.</title>
        <authorList>
            <person name="Floudas D."/>
            <person name="Binder M."/>
            <person name="Riley R."/>
            <person name="Barry K."/>
            <person name="Blanchette R.A."/>
            <person name="Henrissat B."/>
            <person name="Martinez A.T."/>
            <person name="Otillar R."/>
            <person name="Spatafora J.W."/>
            <person name="Yadav J.S."/>
            <person name="Aerts A."/>
            <person name="Benoit I."/>
            <person name="Boyd A."/>
            <person name="Carlson A."/>
            <person name="Copeland A."/>
            <person name="Coutinho P.M."/>
            <person name="de Vries R.P."/>
            <person name="Ferreira P."/>
            <person name="Findley K."/>
            <person name="Foster B."/>
            <person name="Gaskell J."/>
            <person name="Glotzer D."/>
            <person name="Gorecki P."/>
            <person name="Heitman J."/>
            <person name="Hesse C."/>
            <person name="Hori C."/>
            <person name="Igarashi K."/>
            <person name="Jurgens J.A."/>
            <person name="Kallen N."/>
            <person name="Kersten P."/>
            <person name="Kohler A."/>
            <person name="Kuees U."/>
            <person name="Kumar T.K.A."/>
            <person name="Kuo A."/>
            <person name="LaButti K."/>
            <person name="Larrondo L.F."/>
            <person name="Lindquist E."/>
            <person name="Ling A."/>
            <person name="Lombard V."/>
            <person name="Lucas S."/>
            <person name="Lundell T."/>
            <person name="Martin R."/>
            <person name="McLaughlin D.J."/>
            <person name="Morgenstern I."/>
            <person name="Morin E."/>
            <person name="Murat C."/>
            <person name="Nagy L.G."/>
            <person name="Nolan M."/>
            <person name="Ohm R.A."/>
            <person name="Patyshakuliyeva A."/>
            <person name="Rokas A."/>
            <person name="Ruiz-Duenas F.J."/>
            <person name="Sabat G."/>
            <person name="Salamov A."/>
            <person name="Samejima M."/>
            <person name="Schmutz J."/>
            <person name="Slot J.C."/>
            <person name="St John F."/>
            <person name="Stenlid J."/>
            <person name="Sun H."/>
            <person name="Sun S."/>
            <person name="Syed K."/>
            <person name="Tsang A."/>
            <person name="Wiebenga A."/>
            <person name="Young D."/>
            <person name="Pisabarro A."/>
            <person name="Eastwood D.C."/>
            <person name="Martin F."/>
            <person name="Cullen D."/>
            <person name="Grigoriev I.V."/>
            <person name="Hibbett D.S."/>
        </authorList>
    </citation>
    <scope>NUCLEOTIDE SEQUENCE [LARGE SCALE GENOMIC DNA]</scope>
    <source>
        <strain evidence="8">RWD-64-598 SS2</strain>
    </source>
</reference>
<dbReference type="OrthoDB" id="10268103at2759"/>
<dbReference type="Proteomes" id="UP000053558">
    <property type="component" value="Unassembled WGS sequence"/>
</dbReference>
<accession>A0A5M3MHP6</accession>
<evidence type="ECO:0000256" key="4">
    <source>
        <dbReference type="ARBA" id="ARBA00022917"/>
    </source>
</evidence>
<evidence type="ECO:0000256" key="1">
    <source>
        <dbReference type="ARBA" id="ARBA00010699"/>
    </source>
</evidence>
<dbReference type="AlphaFoldDB" id="A0A5M3MHP6"/>
<dbReference type="Gene3D" id="3.40.50.12230">
    <property type="match status" value="1"/>
</dbReference>
<dbReference type="SUPFAM" id="SSF53328">
    <property type="entry name" value="Formyltransferase"/>
    <property type="match status" value="1"/>
</dbReference>
<comment type="caution">
    <text evidence="7">The sequence shown here is derived from an EMBL/GenBank/DDBJ whole genome shotgun (WGS) entry which is preliminary data.</text>
</comment>
<keyword evidence="4" id="KW-0648">Protein biosynthesis</keyword>
<dbReference type="PANTHER" id="PTHR11138">
    <property type="entry name" value="METHIONYL-TRNA FORMYLTRANSFERASE"/>
    <property type="match status" value="1"/>
</dbReference>
<dbReference type="KEGG" id="cput:CONPUDRAFT_156553"/>
<evidence type="ECO:0000313" key="7">
    <source>
        <dbReference type="EMBL" id="EIW78577.1"/>
    </source>
</evidence>
<dbReference type="EC" id="2.1.2.9" evidence="2"/>
<gene>
    <name evidence="7" type="ORF">CONPUDRAFT_156553</name>
</gene>
<proteinExistence type="inferred from homology"/>
<comment type="similarity">
    <text evidence="1">Belongs to the Fmt family.</text>
</comment>
<organism evidence="7 8">
    <name type="scientific">Coniophora puteana (strain RWD-64-598)</name>
    <name type="common">Brown rot fungus</name>
    <dbReference type="NCBI Taxonomy" id="741705"/>
    <lineage>
        <taxon>Eukaryota</taxon>
        <taxon>Fungi</taxon>
        <taxon>Dikarya</taxon>
        <taxon>Basidiomycota</taxon>
        <taxon>Agaricomycotina</taxon>
        <taxon>Agaricomycetes</taxon>
        <taxon>Agaricomycetidae</taxon>
        <taxon>Boletales</taxon>
        <taxon>Coniophorineae</taxon>
        <taxon>Coniophoraceae</taxon>
        <taxon>Coniophora</taxon>
    </lineage>
</organism>
<evidence type="ECO:0000256" key="3">
    <source>
        <dbReference type="ARBA" id="ARBA00022679"/>
    </source>
</evidence>
<dbReference type="InterPro" id="IPR036477">
    <property type="entry name" value="Formyl_transf_N_sf"/>
</dbReference>
<protein>
    <recommendedName>
        <fullName evidence="2">methionyl-tRNA formyltransferase</fullName>
        <ecNumber evidence="2">2.1.2.9</ecNumber>
    </recommendedName>
</protein>
<dbReference type="PANTHER" id="PTHR11138:SF5">
    <property type="entry name" value="METHIONYL-TRNA FORMYLTRANSFERASE, MITOCHONDRIAL"/>
    <property type="match status" value="1"/>
</dbReference>
<sequence>MLWSRIRCLHAPYRFLPRCNSTFAPAHNTRPFDIVFFGRDEFSCTVLSQLHAALDVWENISIVTNPDSNTGRRGSIVSVSPLKLLAESLSRPVHTIPHSKPEFRTWQLPPPFSTYQILPSPNASSSSTPPTSPAPHHLLITASFGRILPAPLLRAFAPGRALNVHPSLLPLYRGASPIQYTLMNGDTRGGVSIIDMMERKKGIDAGGIWAQEEMDVNPESTFPTLRDDLAERGGKLLVNVLRGMLAGTAKSTPQDPELSASSPRAPSITAQDALVDFSLMSRDQIIRLDRAISHQKPLTVYTPSGLSLQLSELRGHDSDRYDTLQTLSSPGVAAYDPHSRSVLVRCADGAILAIGTLKEQNRRAVTAKVWWNGVRGREVDFVDGGVMLSPAPPSNTR</sequence>
<feature type="domain" description="Formyl transferase N-terminal" evidence="5">
    <location>
        <begin position="35"/>
        <end position="241"/>
    </location>
</feature>
<dbReference type="GO" id="GO:0005739">
    <property type="term" value="C:mitochondrion"/>
    <property type="evidence" value="ECO:0007669"/>
    <property type="project" value="TreeGrafter"/>
</dbReference>
<evidence type="ECO:0000259" key="6">
    <source>
        <dbReference type="Pfam" id="PF02911"/>
    </source>
</evidence>
<evidence type="ECO:0000256" key="2">
    <source>
        <dbReference type="ARBA" id="ARBA00012261"/>
    </source>
</evidence>
<dbReference type="InterPro" id="IPR002376">
    <property type="entry name" value="Formyl_transf_N"/>
</dbReference>
<dbReference type="CDD" id="cd08646">
    <property type="entry name" value="FMT_core_Met-tRNA-FMT_N"/>
    <property type="match status" value="1"/>
</dbReference>
<keyword evidence="8" id="KW-1185">Reference proteome</keyword>
<dbReference type="InterPro" id="IPR041711">
    <property type="entry name" value="Met-tRNA-FMT_N"/>
</dbReference>
<dbReference type="RefSeq" id="XP_007771589.1">
    <property type="nucleotide sequence ID" value="XM_007773399.1"/>
</dbReference>
<keyword evidence="3 7" id="KW-0808">Transferase</keyword>
<evidence type="ECO:0000259" key="5">
    <source>
        <dbReference type="Pfam" id="PF00551"/>
    </source>
</evidence>
<dbReference type="GO" id="GO:0004479">
    <property type="term" value="F:methionyl-tRNA formyltransferase activity"/>
    <property type="evidence" value="ECO:0007669"/>
    <property type="project" value="UniProtKB-EC"/>
</dbReference>